<evidence type="ECO:0000313" key="6">
    <source>
        <dbReference type="Proteomes" id="UP001430804"/>
    </source>
</evidence>
<name>A0ABS6WQD2_9HYPH</name>
<comment type="caution">
    <text evidence="5">The sequence shown here is derived from an EMBL/GenBank/DDBJ whole genome shotgun (WGS) entry which is preliminary data.</text>
</comment>
<dbReference type="InterPro" id="IPR003439">
    <property type="entry name" value="ABC_transporter-like_ATP-bd"/>
</dbReference>
<sequence>MQHEGKEALLRTEGLTRRFGGLVAVSDVDFDILPGEILGLIGPNGAGKSTTFNLISGFYKPSAGKLTVFGENCTGKSPLTISRMGLVRTFQHGSLMPSMSVRDNILLGTIHGVRGAGKRRERAAETAEMLGLTPYLSEEAGTLPHGIQRLVSIGIAFAARPRLLCLDEPLTGLNQTEVANTLAVLEKIRDEHGCSVLLVEHNMKAVMKVCDRIVVLHHGQVLASGTPAEIRADKSVIEAYLGHRHAN</sequence>
<keyword evidence="1" id="KW-0813">Transport</keyword>
<dbReference type="InterPro" id="IPR032823">
    <property type="entry name" value="BCA_ABC_TP_C"/>
</dbReference>
<evidence type="ECO:0000313" key="5">
    <source>
        <dbReference type="EMBL" id="MBW3098182.1"/>
    </source>
</evidence>
<evidence type="ECO:0000256" key="1">
    <source>
        <dbReference type="ARBA" id="ARBA00022448"/>
    </source>
</evidence>
<evidence type="ECO:0000256" key="2">
    <source>
        <dbReference type="ARBA" id="ARBA00022741"/>
    </source>
</evidence>
<protein>
    <submittedName>
        <fullName evidence="5">ABC transporter ATP-binding protein</fullName>
    </submittedName>
</protein>
<evidence type="ECO:0000259" key="4">
    <source>
        <dbReference type="PROSITE" id="PS50893"/>
    </source>
</evidence>
<dbReference type="PANTHER" id="PTHR45772">
    <property type="entry name" value="CONSERVED COMPONENT OF ABC TRANSPORTER FOR NATURAL AMINO ACIDS-RELATED"/>
    <property type="match status" value="1"/>
</dbReference>
<dbReference type="PANTHER" id="PTHR45772:SF7">
    <property type="entry name" value="AMINO ACID ABC TRANSPORTER ATP-BINDING PROTEIN"/>
    <property type="match status" value="1"/>
</dbReference>
<accession>A0ABS6WQD2</accession>
<keyword evidence="6" id="KW-1185">Reference proteome</keyword>
<dbReference type="SMART" id="SM00382">
    <property type="entry name" value="AAA"/>
    <property type="match status" value="1"/>
</dbReference>
<dbReference type="Pfam" id="PF12399">
    <property type="entry name" value="BCA_ABC_TP_C"/>
    <property type="match status" value="1"/>
</dbReference>
<dbReference type="RefSeq" id="WP_219202108.1">
    <property type="nucleotide sequence ID" value="NZ_JAHWQX010000003.1"/>
</dbReference>
<dbReference type="Pfam" id="PF00005">
    <property type="entry name" value="ABC_tran"/>
    <property type="match status" value="1"/>
</dbReference>
<keyword evidence="2" id="KW-0547">Nucleotide-binding</keyword>
<dbReference type="InterPro" id="IPR051120">
    <property type="entry name" value="ABC_AA/LPS_Transport"/>
</dbReference>
<dbReference type="PROSITE" id="PS50893">
    <property type="entry name" value="ABC_TRANSPORTER_2"/>
    <property type="match status" value="1"/>
</dbReference>
<gene>
    <name evidence="5" type="ORF">KY465_12920</name>
</gene>
<feature type="domain" description="ABC transporter" evidence="4">
    <location>
        <begin position="10"/>
        <end position="243"/>
    </location>
</feature>
<dbReference type="InterPro" id="IPR003593">
    <property type="entry name" value="AAA+_ATPase"/>
</dbReference>
<proteinExistence type="predicted"/>
<reference evidence="5" key="1">
    <citation type="submission" date="2021-07" db="EMBL/GenBank/DDBJ databases">
        <title>Pseudohoeflea marina sp. nov. a polyhydroxyalcanoate-producing bacterium.</title>
        <authorList>
            <person name="Zheng W."/>
            <person name="Yu S."/>
            <person name="Huang Y."/>
        </authorList>
    </citation>
    <scope>NUCLEOTIDE SEQUENCE</scope>
    <source>
        <strain evidence="5">DP4N28-3</strain>
    </source>
</reference>
<dbReference type="EMBL" id="JAHWQX010000003">
    <property type="protein sequence ID" value="MBW3098182.1"/>
    <property type="molecule type" value="Genomic_DNA"/>
</dbReference>
<dbReference type="GO" id="GO:0005524">
    <property type="term" value="F:ATP binding"/>
    <property type="evidence" value="ECO:0007669"/>
    <property type="project" value="UniProtKB-KW"/>
</dbReference>
<dbReference type="Proteomes" id="UP001430804">
    <property type="component" value="Unassembled WGS sequence"/>
</dbReference>
<evidence type="ECO:0000256" key="3">
    <source>
        <dbReference type="ARBA" id="ARBA00022840"/>
    </source>
</evidence>
<organism evidence="5 6">
    <name type="scientific">Pseudohoeflea coraliihabitans</name>
    <dbReference type="NCBI Taxonomy" id="2860393"/>
    <lineage>
        <taxon>Bacteria</taxon>
        <taxon>Pseudomonadati</taxon>
        <taxon>Pseudomonadota</taxon>
        <taxon>Alphaproteobacteria</taxon>
        <taxon>Hyphomicrobiales</taxon>
        <taxon>Rhizobiaceae</taxon>
        <taxon>Pseudohoeflea</taxon>
    </lineage>
</organism>
<keyword evidence="3 5" id="KW-0067">ATP-binding</keyword>
<dbReference type="CDD" id="cd03219">
    <property type="entry name" value="ABC_Mj1267_LivG_branched"/>
    <property type="match status" value="1"/>
</dbReference>